<feature type="transmembrane region" description="Helical" evidence="6">
    <location>
        <begin position="373"/>
        <end position="391"/>
    </location>
</feature>
<evidence type="ECO:0000256" key="1">
    <source>
        <dbReference type="ARBA" id="ARBA00004651"/>
    </source>
</evidence>
<keyword evidence="5 6" id="KW-0472">Membrane</keyword>
<feature type="transmembrane region" description="Helical" evidence="6">
    <location>
        <begin position="125"/>
        <end position="145"/>
    </location>
</feature>
<keyword evidence="4 6" id="KW-1133">Transmembrane helix</keyword>
<dbReference type="EMBL" id="CP022132">
    <property type="protein sequence ID" value="ASG68161.1"/>
    <property type="molecule type" value="Genomic_DNA"/>
</dbReference>
<evidence type="ECO:0000313" key="9">
    <source>
        <dbReference type="Proteomes" id="UP000249910"/>
    </source>
</evidence>
<organism evidence="8 9">
    <name type="scientific">Francisella halioticida</name>
    <dbReference type="NCBI Taxonomy" id="549298"/>
    <lineage>
        <taxon>Bacteria</taxon>
        <taxon>Pseudomonadati</taxon>
        <taxon>Pseudomonadota</taxon>
        <taxon>Gammaproteobacteria</taxon>
        <taxon>Thiotrichales</taxon>
        <taxon>Francisellaceae</taxon>
        <taxon>Francisella</taxon>
    </lineage>
</organism>
<keyword evidence="2" id="KW-1003">Cell membrane</keyword>
<dbReference type="InterPro" id="IPR036259">
    <property type="entry name" value="MFS_trans_sf"/>
</dbReference>
<evidence type="ECO:0000313" key="8">
    <source>
        <dbReference type="EMBL" id="ASG68161.1"/>
    </source>
</evidence>
<feature type="transmembrane region" description="Helical" evidence="6">
    <location>
        <begin position="296"/>
        <end position="319"/>
    </location>
</feature>
<protein>
    <recommendedName>
        <fullName evidence="7">Major facilitator superfamily (MFS) profile domain-containing protein</fullName>
    </recommendedName>
</protein>
<evidence type="ECO:0000256" key="2">
    <source>
        <dbReference type="ARBA" id="ARBA00022475"/>
    </source>
</evidence>
<feature type="transmembrane region" description="Helical" evidence="6">
    <location>
        <begin position="69"/>
        <end position="86"/>
    </location>
</feature>
<keyword evidence="9" id="KW-1185">Reference proteome</keyword>
<dbReference type="InterPro" id="IPR050189">
    <property type="entry name" value="MFS_Efflux_Transporters"/>
</dbReference>
<gene>
    <name evidence="8" type="ORF">CDV26_06960</name>
</gene>
<keyword evidence="3 6" id="KW-0812">Transmembrane</keyword>
<name>A0ABN5AW44_9GAMM</name>
<reference evidence="8 9" key="1">
    <citation type="submission" date="2017-06" db="EMBL/GenBank/DDBJ databases">
        <title>Complete genome of Francisella halioticida.</title>
        <authorList>
            <person name="Sjodin A."/>
        </authorList>
    </citation>
    <scope>NUCLEOTIDE SEQUENCE [LARGE SCALE GENOMIC DNA]</scope>
    <source>
        <strain evidence="8 9">DSM 23729</strain>
    </source>
</reference>
<feature type="transmembrane region" description="Helical" evidence="6">
    <location>
        <begin position="157"/>
        <end position="176"/>
    </location>
</feature>
<evidence type="ECO:0000256" key="5">
    <source>
        <dbReference type="ARBA" id="ARBA00023136"/>
    </source>
</evidence>
<dbReference type="InterPro" id="IPR011701">
    <property type="entry name" value="MFS"/>
</dbReference>
<feature type="transmembrane region" description="Helical" evidence="6">
    <location>
        <begin position="241"/>
        <end position="260"/>
    </location>
</feature>
<feature type="transmembrane region" description="Helical" evidence="6">
    <location>
        <begin position="203"/>
        <end position="229"/>
    </location>
</feature>
<dbReference type="Proteomes" id="UP000249910">
    <property type="component" value="Chromosome"/>
</dbReference>
<dbReference type="PANTHER" id="PTHR43124:SF3">
    <property type="entry name" value="CHLORAMPHENICOL EFFLUX PUMP RV0191"/>
    <property type="match status" value="1"/>
</dbReference>
<accession>A0ABN5AW44</accession>
<feature type="domain" description="Major facilitator superfamily (MFS) profile" evidence="7">
    <location>
        <begin position="1"/>
        <end position="396"/>
    </location>
</feature>
<feature type="transmembrane region" description="Helical" evidence="6">
    <location>
        <begin position="340"/>
        <end position="361"/>
    </location>
</feature>
<evidence type="ECO:0000256" key="4">
    <source>
        <dbReference type="ARBA" id="ARBA00022989"/>
    </source>
</evidence>
<dbReference type="PROSITE" id="PS50850">
    <property type="entry name" value="MFS"/>
    <property type="match status" value="1"/>
</dbReference>
<evidence type="ECO:0000256" key="6">
    <source>
        <dbReference type="SAM" id="Phobius"/>
    </source>
</evidence>
<dbReference type="PANTHER" id="PTHR43124">
    <property type="entry name" value="PURINE EFFLUX PUMP PBUE"/>
    <property type="match status" value="1"/>
</dbReference>
<evidence type="ECO:0000256" key="3">
    <source>
        <dbReference type="ARBA" id="ARBA00022692"/>
    </source>
</evidence>
<feature type="transmembrane region" description="Helical" evidence="6">
    <location>
        <begin position="92"/>
        <end position="113"/>
    </location>
</feature>
<dbReference type="Pfam" id="PF07690">
    <property type="entry name" value="MFS_1"/>
    <property type="match status" value="1"/>
</dbReference>
<comment type="subcellular location">
    <subcellularLocation>
        <location evidence="1">Cell membrane</location>
        <topology evidence="1">Multi-pass membrane protein</topology>
    </subcellularLocation>
</comment>
<dbReference type="RefSeq" id="WP_088772660.1">
    <property type="nucleotide sequence ID" value="NZ_CP022132.1"/>
</dbReference>
<proteinExistence type="predicted"/>
<sequence length="401" mass="44126">MRYFLIGWIYIIYEYALRLSDSVILINLQDEYHLSSNHLASLSSAYYFAYIGLMIPASILIDRFGLFKTWVAAMGILIISCVMFAFAPNLEILIIARILMGIGSAFAIIGIFALSVENVKHSGTLIGLTMLMAMIGALIGQGPWLQLTKYLGDWRETYLLAAVFGMVLVCVWSVFCRDAKSLTETKSLSNILGDLKCLIKSPLFWIVAIFMGCLSTPQTAFLALWGPIYLQKVYDIDATQAAYLVSIITIGGLFGAIFFGWLSDKLVNIKHLLVLCGFVTAGLFMLLIDGTFSSEVILIFVLFLIGAITNANTMIFAFLGRKFNNFPKASVQGSANTLNMGGGPVMQILIGLIMSLQTSNITNQLSLPVMKNSMYAIPIALAIFSLILIVLPKEKFITIKS</sequence>
<evidence type="ECO:0000259" key="7">
    <source>
        <dbReference type="PROSITE" id="PS50850"/>
    </source>
</evidence>
<feature type="transmembrane region" description="Helical" evidence="6">
    <location>
        <begin position="44"/>
        <end position="62"/>
    </location>
</feature>
<dbReference type="SUPFAM" id="SSF103473">
    <property type="entry name" value="MFS general substrate transporter"/>
    <property type="match status" value="1"/>
</dbReference>
<dbReference type="Gene3D" id="1.20.1250.20">
    <property type="entry name" value="MFS general substrate transporter like domains"/>
    <property type="match status" value="2"/>
</dbReference>
<dbReference type="InterPro" id="IPR020846">
    <property type="entry name" value="MFS_dom"/>
</dbReference>
<feature type="transmembrane region" description="Helical" evidence="6">
    <location>
        <begin position="272"/>
        <end position="290"/>
    </location>
</feature>